<evidence type="ECO:0000313" key="5">
    <source>
        <dbReference type="Proteomes" id="UP000242146"/>
    </source>
</evidence>
<evidence type="ECO:0000256" key="1">
    <source>
        <dbReference type="ARBA" id="ARBA00022737"/>
    </source>
</evidence>
<dbReference type="InterPro" id="IPR002048">
    <property type="entry name" value="EF_hand_dom"/>
</dbReference>
<dbReference type="Gene3D" id="1.10.238.10">
    <property type="entry name" value="EF-hand"/>
    <property type="match status" value="1"/>
</dbReference>
<dbReference type="EMBL" id="MCGT01000001">
    <property type="protein sequence ID" value="ORX62752.1"/>
    <property type="molecule type" value="Genomic_DNA"/>
</dbReference>
<dbReference type="OrthoDB" id="26525at2759"/>
<evidence type="ECO:0000256" key="2">
    <source>
        <dbReference type="ARBA" id="ARBA00022837"/>
    </source>
</evidence>
<dbReference type="PANTHER" id="PTHR23048">
    <property type="entry name" value="MYOSIN LIGHT CHAIN 1, 3"/>
    <property type="match status" value="1"/>
</dbReference>
<dbReference type="CDD" id="cd00051">
    <property type="entry name" value="EFh"/>
    <property type="match status" value="1"/>
</dbReference>
<proteinExistence type="predicted"/>
<dbReference type="Proteomes" id="UP000242146">
    <property type="component" value="Unassembled WGS sequence"/>
</dbReference>
<feature type="domain" description="EF-hand" evidence="3">
    <location>
        <begin position="43"/>
        <end position="78"/>
    </location>
</feature>
<dbReference type="FunFam" id="1.10.238.10:FF:000001">
    <property type="entry name" value="Calmodulin 1"/>
    <property type="match status" value="1"/>
</dbReference>
<dbReference type="GO" id="GO:0005509">
    <property type="term" value="F:calcium ion binding"/>
    <property type="evidence" value="ECO:0007669"/>
    <property type="project" value="InterPro"/>
</dbReference>
<feature type="domain" description="EF-hand" evidence="3">
    <location>
        <begin position="79"/>
        <end position="114"/>
    </location>
</feature>
<keyword evidence="2" id="KW-0106">Calcium</keyword>
<dbReference type="AlphaFoldDB" id="A0A1X2GXK5"/>
<dbReference type="InterPro" id="IPR018247">
    <property type="entry name" value="EF_Hand_1_Ca_BS"/>
</dbReference>
<accession>A0A1X2GXK5</accession>
<evidence type="ECO:0000259" key="3">
    <source>
        <dbReference type="PROSITE" id="PS50222"/>
    </source>
</evidence>
<reference evidence="4 5" key="1">
    <citation type="submission" date="2016-07" db="EMBL/GenBank/DDBJ databases">
        <title>Pervasive Adenine N6-methylation of Active Genes in Fungi.</title>
        <authorList>
            <consortium name="DOE Joint Genome Institute"/>
            <person name="Mondo S.J."/>
            <person name="Dannebaum R.O."/>
            <person name="Kuo R.C."/>
            <person name="Labutti K."/>
            <person name="Haridas S."/>
            <person name="Kuo A."/>
            <person name="Salamov A."/>
            <person name="Ahrendt S.R."/>
            <person name="Lipzen A."/>
            <person name="Sullivan W."/>
            <person name="Andreopoulos W.B."/>
            <person name="Clum A."/>
            <person name="Lindquist E."/>
            <person name="Daum C."/>
            <person name="Ramamoorthy G.K."/>
            <person name="Gryganskyi A."/>
            <person name="Culley D."/>
            <person name="Magnuson J.K."/>
            <person name="James T.Y."/>
            <person name="O'Malley M.A."/>
            <person name="Stajich J.E."/>
            <person name="Spatafora J.W."/>
            <person name="Visel A."/>
            <person name="Grigoriev I.V."/>
        </authorList>
    </citation>
    <scope>NUCLEOTIDE SEQUENCE [LARGE SCALE GENOMIC DNA]</scope>
    <source>
        <strain evidence="4 5">NRRL 3301</strain>
    </source>
</reference>
<dbReference type="STRING" id="101127.A0A1X2GXK5"/>
<dbReference type="InterPro" id="IPR050230">
    <property type="entry name" value="CALM/Myosin/TropC-like"/>
</dbReference>
<feature type="domain" description="EF-hand" evidence="3">
    <location>
        <begin position="115"/>
        <end position="150"/>
    </location>
</feature>
<keyword evidence="5" id="KW-1185">Reference proteome</keyword>
<sequence>MTNSTLTDVEVEQLRQTYDSYTHGHGMNASTLGEIYRKAKLPVTQEELERQIAAASSKKNGKLDFDDFLTVMTRQYETNPEEGATKVFEMLDTDKDGLISAEDLERCIKDFGENVTQEELKEMVLSADVDGDGLINFEEFLKVMTPSKVNGQK</sequence>
<dbReference type="SUPFAM" id="SSF47473">
    <property type="entry name" value="EF-hand"/>
    <property type="match status" value="1"/>
</dbReference>
<dbReference type="GO" id="GO:0016460">
    <property type="term" value="C:myosin II complex"/>
    <property type="evidence" value="ECO:0007669"/>
    <property type="project" value="TreeGrafter"/>
</dbReference>
<evidence type="ECO:0000313" key="4">
    <source>
        <dbReference type="EMBL" id="ORX62752.1"/>
    </source>
</evidence>
<gene>
    <name evidence="4" type="ORF">DM01DRAFT_1330879</name>
</gene>
<dbReference type="InterPro" id="IPR011992">
    <property type="entry name" value="EF-hand-dom_pair"/>
</dbReference>
<dbReference type="PROSITE" id="PS50222">
    <property type="entry name" value="EF_HAND_2"/>
    <property type="match status" value="3"/>
</dbReference>
<keyword evidence="1" id="KW-0677">Repeat</keyword>
<name>A0A1X2GXK5_9FUNG</name>
<dbReference type="SMART" id="SM00054">
    <property type="entry name" value="EFh"/>
    <property type="match status" value="3"/>
</dbReference>
<organism evidence="4 5">
    <name type="scientific">Hesseltinella vesiculosa</name>
    <dbReference type="NCBI Taxonomy" id="101127"/>
    <lineage>
        <taxon>Eukaryota</taxon>
        <taxon>Fungi</taxon>
        <taxon>Fungi incertae sedis</taxon>
        <taxon>Mucoromycota</taxon>
        <taxon>Mucoromycotina</taxon>
        <taxon>Mucoromycetes</taxon>
        <taxon>Mucorales</taxon>
        <taxon>Cunninghamellaceae</taxon>
        <taxon>Hesseltinella</taxon>
    </lineage>
</organism>
<comment type="caution">
    <text evidence="4">The sequence shown here is derived from an EMBL/GenBank/DDBJ whole genome shotgun (WGS) entry which is preliminary data.</text>
</comment>
<dbReference type="Pfam" id="PF13499">
    <property type="entry name" value="EF-hand_7"/>
    <property type="match status" value="1"/>
</dbReference>
<dbReference type="PANTHER" id="PTHR23048:SF0">
    <property type="entry name" value="CALMODULIN LIKE 3"/>
    <property type="match status" value="1"/>
</dbReference>
<dbReference type="PROSITE" id="PS00018">
    <property type="entry name" value="EF_HAND_1"/>
    <property type="match status" value="2"/>
</dbReference>
<protein>
    <submittedName>
        <fullName evidence="4">EF-hand</fullName>
    </submittedName>
</protein>